<evidence type="ECO:0008006" key="3">
    <source>
        <dbReference type="Google" id="ProtNLM"/>
    </source>
</evidence>
<dbReference type="EMBL" id="JAKKSL010000002">
    <property type="protein sequence ID" value="MCI2283880.1"/>
    <property type="molecule type" value="Genomic_DNA"/>
</dbReference>
<dbReference type="RefSeq" id="WP_242286188.1">
    <property type="nucleotide sequence ID" value="NZ_JAKKSL010000002.1"/>
</dbReference>
<protein>
    <recommendedName>
        <fullName evidence="3">GAF domain-containing protein</fullName>
    </recommendedName>
</protein>
<sequence length="134" mass="15381">MKAEFPTNEASRIVAIHKYKVLDTPPEPSFDDLVLLAAQICQTPMALMSFVDENRQWFKSQIGLNVTEFSRDDTLCSHTLLVSDGIFEVYDARKDSRFADNPLVIGDPNIVFYLWCTLDNTRQLCTWNNQCHGY</sequence>
<comment type="caution">
    <text evidence="1">The sequence shown here is derived from an EMBL/GenBank/DDBJ whole genome shotgun (WGS) entry which is preliminary data.</text>
</comment>
<dbReference type="SUPFAM" id="SSF55781">
    <property type="entry name" value="GAF domain-like"/>
    <property type="match status" value="1"/>
</dbReference>
<dbReference type="PANTHER" id="PTHR43102">
    <property type="entry name" value="SLR1143 PROTEIN"/>
    <property type="match status" value="1"/>
</dbReference>
<gene>
    <name evidence="1" type="ORF">L3081_11305</name>
</gene>
<organism evidence="1 2">
    <name type="scientific">Colwellia maritima</name>
    <dbReference type="NCBI Taxonomy" id="2912588"/>
    <lineage>
        <taxon>Bacteria</taxon>
        <taxon>Pseudomonadati</taxon>
        <taxon>Pseudomonadota</taxon>
        <taxon>Gammaproteobacteria</taxon>
        <taxon>Alteromonadales</taxon>
        <taxon>Colwelliaceae</taxon>
        <taxon>Colwellia</taxon>
    </lineage>
</organism>
<accession>A0ABS9X0W6</accession>
<proteinExistence type="predicted"/>
<dbReference type="Proteomes" id="UP001139646">
    <property type="component" value="Unassembled WGS sequence"/>
</dbReference>
<evidence type="ECO:0000313" key="2">
    <source>
        <dbReference type="Proteomes" id="UP001139646"/>
    </source>
</evidence>
<name>A0ABS9X0W6_9GAMM</name>
<keyword evidence="2" id="KW-1185">Reference proteome</keyword>
<evidence type="ECO:0000313" key="1">
    <source>
        <dbReference type="EMBL" id="MCI2283880.1"/>
    </source>
</evidence>
<dbReference type="PANTHER" id="PTHR43102:SF2">
    <property type="entry name" value="GAF DOMAIN-CONTAINING PROTEIN"/>
    <property type="match status" value="1"/>
</dbReference>
<reference evidence="1" key="1">
    <citation type="submission" date="2022-01" db="EMBL/GenBank/DDBJ databases">
        <title>Colwellia maritima, isolated from seawater.</title>
        <authorList>
            <person name="Kristyanto S."/>
            <person name="Jung J."/>
            <person name="Jeon C.O."/>
        </authorList>
    </citation>
    <scope>NUCLEOTIDE SEQUENCE</scope>
    <source>
        <strain evidence="1">MSW7</strain>
    </source>
</reference>